<dbReference type="Proteomes" id="UP000179807">
    <property type="component" value="Unassembled WGS sequence"/>
</dbReference>
<evidence type="ECO:0000313" key="3">
    <source>
        <dbReference type="Proteomes" id="UP000179807"/>
    </source>
</evidence>
<dbReference type="VEuPathDB" id="TrichDB:TRFO_38831"/>
<dbReference type="GeneID" id="94846981"/>
<feature type="compositionally biased region" description="Low complexity" evidence="1">
    <location>
        <begin position="116"/>
        <end position="125"/>
    </location>
</feature>
<keyword evidence="3" id="KW-1185">Reference proteome</keyword>
<name>A0A1J4J6V9_9EUKA</name>
<feature type="region of interest" description="Disordered" evidence="1">
    <location>
        <begin position="94"/>
        <end position="125"/>
    </location>
</feature>
<proteinExistence type="predicted"/>
<dbReference type="AlphaFoldDB" id="A0A1J4J6V9"/>
<accession>A0A1J4J6V9</accession>
<evidence type="ECO:0000313" key="2">
    <source>
        <dbReference type="EMBL" id="OHS94970.1"/>
    </source>
</evidence>
<gene>
    <name evidence="2" type="ORF">TRFO_38831</name>
</gene>
<sequence length="146" mass="16744">MAEIHEISTSIFKYSPWSTSNLETLSQFLITHGECFRIDLAVPHKTPLQIYPGHHKVSSTTFFVNEKSEDGHVSDVEKAKNFLNDLTQAAIITSRNKKRKSKPKNAQNENHEDDTNQNNNNISNTRIMKSRKIQIKIIIILVILKM</sequence>
<dbReference type="EMBL" id="MLAK01001274">
    <property type="protein sequence ID" value="OHS94970.1"/>
    <property type="molecule type" value="Genomic_DNA"/>
</dbReference>
<organism evidence="2 3">
    <name type="scientific">Tritrichomonas foetus</name>
    <dbReference type="NCBI Taxonomy" id="1144522"/>
    <lineage>
        <taxon>Eukaryota</taxon>
        <taxon>Metamonada</taxon>
        <taxon>Parabasalia</taxon>
        <taxon>Tritrichomonadida</taxon>
        <taxon>Tritrichomonadidae</taxon>
        <taxon>Tritrichomonas</taxon>
    </lineage>
</organism>
<protein>
    <submittedName>
        <fullName evidence="2">Uncharacterized protein</fullName>
    </submittedName>
</protein>
<comment type="caution">
    <text evidence="2">The sequence shown here is derived from an EMBL/GenBank/DDBJ whole genome shotgun (WGS) entry which is preliminary data.</text>
</comment>
<evidence type="ECO:0000256" key="1">
    <source>
        <dbReference type="SAM" id="MobiDB-lite"/>
    </source>
</evidence>
<reference evidence="2" key="1">
    <citation type="submission" date="2016-10" db="EMBL/GenBank/DDBJ databases">
        <authorList>
            <person name="Benchimol M."/>
            <person name="Almeida L.G."/>
            <person name="Vasconcelos A.T."/>
            <person name="Perreira-Neves A."/>
            <person name="Rosa I.A."/>
            <person name="Tasca T."/>
            <person name="Bogo M.R."/>
            <person name="de Souza W."/>
        </authorList>
    </citation>
    <scope>NUCLEOTIDE SEQUENCE [LARGE SCALE GENOMIC DNA]</scope>
    <source>
        <strain evidence="2">K</strain>
    </source>
</reference>
<dbReference type="RefSeq" id="XP_068348107.1">
    <property type="nucleotide sequence ID" value="XM_068512277.1"/>
</dbReference>